<organism evidence="1 2">
    <name type="scientific">Portunus trituberculatus</name>
    <name type="common">Swimming crab</name>
    <name type="synonym">Neptunus trituberculatus</name>
    <dbReference type="NCBI Taxonomy" id="210409"/>
    <lineage>
        <taxon>Eukaryota</taxon>
        <taxon>Metazoa</taxon>
        <taxon>Ecdysozoa</taxon>
        <taxon>Arthropoda</taxon>
        <taxon>Crustacea</taxon>
        <taxon>Multicrustacea</taxon>
        <taxon>Malacostraca</taxon>
        <taxon>Eumalacostraca</taxon>
        <taxon>Eucarida</taxon>
        <taxon>Decapoda</taxon>
        <taxon>Pleocyemata</taxon>
        <taxon>Brachyura</taxon>
        <taxon>Eubrachyura</taxon>
        <taxon>Portunoidea</taxon>
        <taxon>Portunidae</taxon>
        <taxon>Portuninae</taxon>
        <taxon>Portunus</taxon>
    </lineage>
</organism>
<dbReference type="AlphaFoldDB" id="A0A5B7I0F1"/>
<reference evidence="1 2" key="1">
    <citation type="submission" date="2019-05" db="EMBL/GenBank/DDBJ databases">
        <title>Another draft genome of Portunus trituberculatus and its Hox gene families provides insights of decapod evolution.</title>
        <authorList>
            <person name="Jeong J.-H."/>
            <person name="Song I."/>
            <person name="Kim S."/>
            <person name="Choi T."/>
            <person name="Kim D."/>
            <person name="Ryu S."/>
            <person name="Kim W."/>
        </authorList>
    </citation>
    <scope>NUCLEOTIDE SEQUENCE [LARGE SCALE GENOMIC DNA]</scope>
    <source>
        <tissue evidence="1">Muscle</tissue>
    </source>
</reference>
<comment type="caution">
    <text evidence="1">The sequence shown here is derived from an EMBL/GenBank/DDBJ whole genome shotgun (WGS) entry which is preliminary data.</text>
</comment>
<dbReference type="EMBL" id="VSRR010040980">
    <property type="protein sequence ID" value="MPC75369.1"/>
    <property type="molecule type" value="Genomic_DNA"/>
</dbReference>
<accession>A0A5B7I0F1</accession>
<evidence type="ECO:0000313" key="1">
    <source>
        <dbReference type="EMBL" id="MPC75369.1"/>
    </source>
</evidence>
<name>A0A5B7I0F1_PORTR</name>
<sequence>MAHGSNFTPWSMMMVTGGPRLDTNSRKEVHSAVLSDIRTAVPQRVVRSTQVGRYRWPQQVWKRSVGVRMACSGLWVLR</sequence>
<protein>
    <submittedName>
        <fullName evidence="1">Uncharacterized protein</fullName>
    </submittedName>
</protein>
<proteinExistence type="predicted"/>
<evidence type="ECO:0000313" key="2">
    <source>
        <dbReference type="Proteomes" id="UP000324222"/>
    </source>
</evidence>
<dbReference type="Proteomes" id="UP000324222">
    <property type="component" value="Unassembled WGS sequence"/>
</dbReference>
<gene>
    <name evidence="1" type="ORF">E2C01_069755</name>
</gene>
<keyword evidence="2" id="KW-1185">Reference proteome</keyword>